<dbReference type="GO" id="GO:0051287">
    <property type="term" value="F:NAD binding"/>
    <property type="evidence" value="ECO:0007669"/>
    <property type="project" value="UniProtKB-UniRule"/>
</dbReference>
<dbReference type="InterPro" id="IPR022663">
    <property type="entry name" value="DapB_C"/>
</dbReference>
<dbReference type="FunFam" id="3.30.360.10:FF:000004">
    <property type="entry name" value="4-hydroxy-tetrahydrodipicolinate reductase"/>
    <property type="match status" value="1"/>
</dbReference>
<dbReference type="Proteomes" id="UP000432089">
    <property type="component" value="Unassembled WGS sequence"/>
</dbReference>
<protein>
    <recommendedName>
        <fullName evidence="10 13">4-hydroxy-tetrahydrodipicolinate reductase</fullName>
        <shortName evidence="13">HTPA reductase</shortName>
        <ecNumber evidence="10 13">1.17.1.8</ecNumber>
    </recommendedName>
</protein>
<evidence type="ECO:0000313" key="16">
    <source>
        <dbReference type="EMBL" id="KAB0677793.1"/>
    </source>
</evidence>
<reference evidence="16 17" key="1">
    <citation type="submission" date="2019-09" db="EMBL/GenBank/DDBJ databases">
        <title>YIM 132180 draft genome.</title>
        <authorList>
            <person name="Zhang K."/>
        </authorList>
    </citation>
    <scope>NUCLEOTIDE SEQUENCE [LARGE SCALE GENOMIC DNA]</scope>
    <source>
        <strain evidence="16 17">YIM 132180</strain>
    </source>
</reference>
<dbReference type="UniPathway" id="UPA00034">
    <property type="reaction ID" value="UER00018"/>
</dbReference>
<feature type="binding site" evidence="13">
    <location>
        <begin position="102"/>
        <end position="104"/>
    </location>
    <ligand>
        <name>NAD(+)</name>
        <dbReference type="ChEBI" id="CHEBI:57540"/>
    </ligand>
</feature>
<feature type="binding site" evidence="13">
    <location>
        <begin position="170"/>
        <end position="171"/>
    </location>
    <ligand>
        <name>(S)-2,3,4,5-tetrahydrodipicolinate</name>
        <dbReference type="ChEBI" id="CHEBI:16845"/>
    </ligand>
</feature>
<keyword evidence="4 13" id="KW-0521">NADP</keyword>
<feature type="domain" description="Dihydrodipicolinate reductase C-terminal" evidence="15">
    <location>
        <begin position="132"/>
        <end position="269"/>
    </location>
</feature>
<dbReference type="HAMAP" id="MF_00102">
    <property type="entry name" value="DapB"/>
    <property type="match status" value="1"/>
</dbReference>
<feature type="active site" description="Proton donor" evidence="13">
    <location>
        <position position="164"/>
    </location>
</feature>
<keyword evidence="6 13" id="KW-0560">Oxidoreductase</keyword>
<evidence type="ECO:0000256" key="2">
    <source>
        <dbReference type="ARBA" id="ARBA00022490"/>
    </source>
</evidence>
<comment type="caution">
    <text evidence="16">The sequence shown here is derived from an EMBL/GenBank/DDBJ whole genome shotgun (WGS) entry which is preliminary data.</text>
</comment>
<dbReference type="Pfam" id="PF01113">
    <property type="entry name" value="DapB_N"/>
    <property type="match status" value="1"/>
</dbReference>
<dbReference type="InterPro" id="IPR000846">
    <property type="entry name" value="DapB_N"/>
</dbReference>
<dbReference type="GO" id="GO:0050661">
    <property type="term" value="F:NADP binding"/>
    <property type="evidence" value="ECO:0007669"/>
    <property type="project" value="UniProtKB-UniRule"/>
</dbReference>
<evidence type="ECO:0000256" key="12">
    <source>
        <dbReference type="ARBA" id="ARBA00049396"/>
    </source>
</evidence>
<evidence type="ECO:0000256" key="3">
    <source>
        <dbReference type="ARBA" id="ARBA00022605"/>
    </source>
</evidence>
<evidence type="ECO:0000256" key="7">
    <source>
        <dbReference type="ARBA" id="ARBA00023027"/>
    </source>
</evidence>
<dbReference type="SUPFAM" id="SSF55347">
    <property type="entry name" value="Glyceraldehyde-3-phosphate dehydrogenase-like, C-terminal domain"/>
    <property type="match status" value="1"/>
</dbReference>
<evidence type="ECO:0000256" key="13">
    <source>
        <dbReference type="HAMAP-Rule" id="MF_00102"/>
    </source>
</evidence>
<comment type="catalytic activity">
    <reaction evidence="12 13">
        <text>(S)-2,3,4,5-tetrahydrodipicolinate + NAD(+) + H2O = (2S,4S)-4-hydroxy-2,3,4,5-tetrahydrodipicolinate + NADH + H(+)</text>
        <dbReference type="Rhea" id="RHEA:35323"/>
        <dbReference type="ChEBI" id="CHEBI:15377"/>
        <dbReference type="ChEBI" id="CHEBI:15378"/>
        <dbReference type="ChEBI" id="CHEBI:16845"/>
        <dbReference type="ChEBI" id="CHEBI:57540"/>
        <dbReference type="ChEBI" id="CHEBI:57945"/>
        <dbReference type="ChEBI" id="CHEBI:67139"/>
        <dbReference type="EC" id="1.17.1.8"/>
    </reaction>
</comment>
<dbReference type="GO" id="GO:0009089">
    <property type="term" value="P:lysine biosynthetic process via diaminopimelate"/>
    <property type="evidence" value="ECO:0007669"/>
    <property type="project" value="UniProtKB-UniRule"/>
</dbReference>
<dbReference type="PIRSF" id="PIRSF000161">
    <property type="entry name" value="DHPR"/>
    <property type="match status" value="1"/>
</dbReference>
<dbReference type="GO" id="GO:0016726">
    <property type="term" value="F:oxidoreductase activity, acting on CH or CH2 groups, NAD or NADP as acceptor"/>
    <property type="evidence" value="ECO:0007669"/>
    <property type="project" value="UniProtKB-UniRule"/>
</dbReference>
<keyword evidence="17" id="KW-1185">Reference proteome</keyword>
<evidence type="ECO:0000256" key="1">
    <source>
        <dbReference type="ARBA" id="ARBA00006642"/>
    </source>
</evidence>
<dbReference type="EC" id="1.17.1.8" evidence="10 13"/>
<dbReference type="Gene3D" id="3.30.360.10">
    <property type="entry name" value="Dihydrodipicolinate Reductase, domain 2"/>
    <property type="match status" value="1"/>
</dbReference>
<dbReference type="InterPro" id="IPR022664">
    <property type="entry name" value="DapB_N_CS"/>
</dbReference>
<comment type="catalytic activity">
    <reaction evidence="11 13">
        <text>(S)-2,3,4,5-tetrahydrodipicolinate + NADP(+) + H2O = (2S,4S)-4-hydroxy-2,3,4,5-tetrahydrodipicolinate + NADPH + H(+)</text>
        <dbReference type="Rhea" id="RHEA:35331"/>
        <dbReference type="ChEBI" id="CHEBI:15377"/>
        <dbReference type="ChEBI" id="CHEBI:15378"/>
        <dbReference type="ChEBI" id="CHEBI:16845"/>
        <dbReference type="ChEBI" id="CHEBI:57783"/>
        <dbReference type="ChEBI" id="CHEBI:58349"/>
        <dbReference type="ChEBI" id="CHEBI:67139"/>
        <dbReference type="EC" id="1.17.1.8"/>
    </reaction>
</comment>
<dbReference type="GO" id="GO:0019877">
    <property type="term" value="P:diaminopimelate biosynthetic process"/>
    <property type="evidence" value="ECO:0007669"/>
    <property type="project" value="UniProtKB-UniRule"/>
</dbReference>
<dbReference type="PROSITE" id="PS01298">
    <property type="entry name" value="DAPB"/>
    <property type="match status" value="1"/>
</dbReference>
<feature type="binding site" evidence="13">
    <location>
        <position position="38"/>
    </location>
    <ligand>
        <name>NAD(+)</name>
        <dbReference type="ChEBI" id="CHEBI:57540"/>
    </ligand>
</feature>
<accession>A0A7V7PM66</accession>
<feature type="domain" description="Dihydrodipicolinate reductase N-terminal" evidence="14">
    <location>
        <begin position="6"/>
        <end position="129"/>
    </location>
</feature>
<evidence type="ECO:0000313" key="17">
    <source>
        <dbReference type="Proteomes" id="UP000432089"/>
    </source>
</evidence>
<feature type="binding site" evidence="13">
    <location>
        <begin position="126"/>
        <end position="129"/>
    </location>
    <ligand>
        <name>NAD(+)</name>
        <dbReference type="ChEBI" id="CHEBI:57540"/>
    </ligand>
</feature>
<evidence type="ECO:0000256" key="5">
    <source>
        <dbReference type="ARBA" id="ARBA00022915"/>
    </source>
</evidence>
<dbReference type="InterPro" id="IPR036291">
    <property type="entry name" value="NAD(P)-bd_dom_sf"/>
</dbReference>
<comment type="similarity">
    <text evidence="1 13">Belongs to the DapB family.</text>
</comment>
<evidence type="ECO:0000256" key="9">
    <source>
        <dbReference type="ARBA" id="ARBA00037922"/>
    </source>
</evidence>
<evidence type="ECO:0000256" key="6">
    <source>
        <dbReference type="ARBA" id="ARBA00023002"/>
    </source>
</evidence>
<comment type="pathway">
    <text evidence="9 13">Amino-acid biosynthesis; L-lysine biosynthesis via DAP pathway; (S)-tetrahydrodipicolinate from L-aspartate: step 4/4.</text>
</comment>
<sequence length="271" mass="27558">MTDQPMRIAVVGAAGRMGRTLVRLVGEHPGLALHAGLEREGSDALGRDAGDLAGAGRLGVAVTSDIAAALDGADGVVDFSTPATSRALAVATAERGLVHVIGTTGLVPDDEAAIRAAGTRARIVKSGNMSLGVNLLALLVEQAARALGPEAFDVEILEMHHKHKVDAPSGTALLLGRAAAAGRGVDLEAASVRVRDGLTGARSSGAIGFASLRGGSVVGDHQVILAGEGERIELNHRAEDRTVFARGALAAALWARGQSPGLYSMRDVLGL</sequence>
<name>A0A7V7PM66_9HYPH</name>
<feature type="binding site" evidence="13">
    <location>
        <position position="161"/>
    </location>
    <ligand>
        <name>(S)-2,3,4,5-tetrahydrodipicolinate</name>
        <dbReference type="ChEBI" id="CHEBI:16845"/>
    </ligand>
</feature>
<dbReference type="CDD" id="cd02274">
    <property type="entry name" value="DHDPR_N"/>
    <property type="match status" value="1"/>
</dbReference>
<evidence type="ECO:0000256" key="8">
    <source>
        <dbReference type="ARBA" id="ARBA00023154"/>
    </source>
</evidence>
<dbReference type="GO" id="GO:0005829">
    <property type="term" value="C:cytosol"/>
    <property type="evidence" value="ECO:0007669"/>
    <property type="project" value="TreeGrafter"/>
</dbReference>
<dbReference type="AlphaFoldDB" id="A0A7V7PM66"/>
<dbReference type="Pfam" id="PF05173">
    <property type="entry name" value="DapB_C"/>
    <property type="match status" value="1"/>
</dbReference>
<dbReference type="PANTHER" id="PTHR20836">
    <property type="entry name" value="DIHYDRODIPICOLINATE REDUCTASE"/>
    <property type="match status" value="1"/>
</dbReference>
<gene>
    <name evidence="13" type="primary">dapB</name>
    <name evidence="16" type="ORF">F6X38_17595</name>
</gene>
<evidence type="ECO:0000259" key="15">
    <source>
        <dbReference type="Pfam" id="PF05173"/>
    </source>
</evidence>
<comment type="function">
    <text evidence="13">Catalyzes the conversion of 4-hydroxy-tetrahydrodipicolinate (HTPA) to tetrahydrodipicolinate.</text>
</comment>
<dbReference type="SUPFAM" id="SSF51735">
    <property type="entry name" value="NAD(P)-binding Rossmann-fold domains"/>
    <property type="match status" value="1"/>
</dbReference>
<feature type="binding site" evidence="13">
    <location>
        <position position="39"/>
    </location>
    <ligand>
        <name>NADP(+)</name>
        <dbReference type="ChEBI" id="CHEBI:58349"/>
    </ligand>
</feature>
<dbReference type="Gene3D" id="3.40.50.720">
    <property type="entry name" value="NAD(P)-binding Rossmann-like Domain"/>
    <property type="match status" value="1"/>
</dbReference>
<comment type="subcellular location">
    <subcellularLocation>
        <location evidence="13">Cytoplasm</location>
    </subcellularLocation>
</comment>
<dbReference type="RefSeq" id="WP_150971929.1">
    <property type="nucleotide sequence ID" value="NZ_VZDO01000015.1"/>
</dbReference>
<comment type="subunit">
    <text evidence="13">Homotetramer.</text>
</comment>
<keyword evidence="3 13" id="KW-0028">Amino-acid biosynthesis</keyword>
<dbReference type="GO" id="GO:0008839">
    <property type="term" value="F:4-hydroxy-tetrahydrodipicolinate reductase"/>
    <property type="evidence" value="ECO:0007669"/>
    <property type="project" value="UniProtKB-UniRule"/>
</dbReference>
<evidence type="ECO:0000256" key="4">
    <source>
        <dbReference type="ARBA" id="ARBA00022857"/>
    </source>
</evidence>
<keyword evidence="7 13" id="KW-0520">NAD</keyword>
<keyword evidence="5 13" id="KW-0220">Diaminopimelate biosynthesis</keyword>
<evidence type="ECO:0000256" key="11">
    <source>
        <dbReference type="ARBA" id="ARBA00049080"/>
    </source>
</evidence>
<keyword evidence="2 13" id="KW-0963">Cytoplasm</keyword>
<keyword evidence="8 13" id="KW-0457">Lysine biosynthesis</keyword>
<dbReference type="InterPro" id="IPR023940">
    <property type="entry name" value="DHDPR_bac"/>
</dbReference>
<proteinExistence type="inferred from homology"/>
<organism evidence="16 17">
    <name type="scientific">Plantimonas leprariae</name>
    <dbReference type="NCBI Taxonomy" id="2615207"/>
    <lineage>
        <taxon>Bacteria</taxon>
        <taxon>Pseudomonadati</taxon>
        <taxon>Pseudomonadota</taxon>
        <taxon>Alphaproteobacteria</taxon>
        <taxon>Hyphomicrobiales</taxon>
        <taxon>Aurantimonadaceae</taxon>
        <taxon>Plantimonas</taxon>
    </lineage>
</organism>
<dbReference type="NCBIfam" id="TIGR00036">
    <property type="entry name" value="dapB"/>
    <property type="match status" value="1"/>
</dbReference>
<evidence type="ECO:0000259" key="14">
    <source>
        <dbReference type="Pfam" id="PF01113"/>
    </source>
</evidence>
<comment type="caution">
    <text evidence="13">Was originally thought to be a dihydrodipicolinate reductase (DHDPR), catalyzing the conversion of dihydrodipicolinate to tetrahydrodipicolinate. However, it was shown in E.coli that the substrate of the enzymatic reaction is not dihydrodipicolinate (DHDP) but in fact (2S,4S)-4-hydroxy-2,3,4,5-tetrahydrodipicolinic acid (HTPA), the product released by the DapA-catalyzed reaction.</text>
</comment>
<dbReference type="PANTHER" id="PTHR20836:SF0">
    <property type="entry name" value="4-HYDROXY-TETRAHYDRODIPICOLINATE REDUCTASE 1, CHLOROPLASTIC-RELATED"/>
    <property type="match status" value="1"/>
</dbReference>
<feature type="binding site" evidence="13">
    <location>
        <begin position="12"/>
        <end position="17"/>
    </location>
    <ligand>
        <name>NAD(+)</name>
        <dbReference type="ChEBI" id="CHEBI:57540"/>
    </ligand>
</feature>
<evidence type="ECO:0000256" key="10">
    <source>
        <dbReference type="ARBA" id="ARBA00038983"/>
    </source>
</evidence>
<feature type="active site" description="Proton donor/acceptor" evidence="13">
    <location>
        <position position="160"/>
    </location>
</feature>
<dbReference type="EMBL" id="VZDO01000015">
    <property type="protein sequence ID" value="KAB0677793.1"/>
    <property type="molecule type" value="Genomic_DNA"/>
</dbReference>